<accession>A0ABQ9HMG4</accession>
<evidence type="ECO:0000313" key="1">
    <source>
        <dbReference type="EMBL" id="KAJ8885544.1"/>
    </source>
</evidence>
<keyword evidence="2" id="KW-1185">Reference proteome</keyword>
<gene>
    <name evidence="1" type="ORF">PR048_011742</name>
</gene>
<organism evidence="1 2">
    <name type="scientific">Dryococelus australis</name>
    <dbReference type="NCBI Taxonomy" id="614101"/>
    <lineage>
        <taxon>Eukaryota</taxon>
        <taxon>Metazoa</taxon>
        <taxon>Ecdysozoa</taxon>
        <taxon>Arthropoda</taxon>
        <taxon>Hexapoda</taxon>
        <taxon>Insecta</taxon>
        <taxon>Pterygota</taxon>
        <taxon>Neoptera</taxon>
        <taxon>Polyneoptera</taxon>
        <taxon>Phasmatodea</taxon>
        <taxon>Verophasmatodea</taxon>
        <taxon>Anareolatae</taxon>
        <taxon>Phasmatidae</taxon>
        <taxon>Eurycanthinae</taxon>
        <taxon>Dryococelus</taxon>
    </lineage>
</organism>
<dbReference type="Proteomes" id="UP001159363">
    <property type="component" value="Chromosome X"/>
</dbReference>
<proteinExistence type="predicted"/>
<protein>
    <submittedName>
        <fullName evidence="1">Uncharacterized protein</fullName>
    </submittedName>
</protein>
<name>A0ABQ9HMG4_9NEOP</name>
<evidence type="ECO:0000313" key="2">
    <source>
        <dbReference type="Proteomes" id="UP001159363"/>
    </source>
</evidence>
<reference evidence="1 2" key="1">
    <citation type="submission" date="2023-02" db="EMBL/GenBank/DDBJ databases">
        <title>LHISI_Scaffold_Assembly.</title>
        <authorList>
            <person name="Stuart O.P."/>
            <person name="Cleave R."/>
            <person name="Magrath M.J.L."/>
            <person name="Mikheyev A.S."/>
        </authorList>
    </citation>
    <scope>NUCLEOTIDE SEQUENCE [LARGE SCALE GENOMIC DNA]</scope>
    <source>
        <strain evidence="1">Daus_M_001</strain>
        <tissue evidence="1">Leg muscle</tissue>
    </source>
</reference>
<sequence length="90" mass="10474">MTCNEWSNRFKKVLVWFIKKLILDRNIAARNRKILLFLDHPFPASKYGINAAINGSRGYQIHQTEVQIVPRAATFAKIELQPEELHTKLI</sequence>
<dbReference type="EMBL" id="JARBHB010000004">
    <property type="protein sequence ID" value="KAJ8885544.1"/>
    <property type="molecule type" value="Genomic_DNA"/>
</dbReference>
<comment type="caution">
    <text evidence="1">The sequence shown here is derived from an EMBL/GenBank/DDBJ whole genome shotgun (WGS) entry which is preliminary data.</text>
</comment>